<dbReference type="Gene3D" id="1.20.120.530">
    <property type="entry name" value="GntR ligand-binding domain-like"/>
    <property type="match status" value="1"/>
</dbReference>
<accession>A0A1H7WDN2</accession>
<dbReference type="SMART" id="SM00345">
    <property type="entry name" value="HTH_GNTR"/>
    <property type="match status" value="1"/>
</dbReference>
<evidence type="ECO:0000313" key="5">
    <source>
        <dbReference type="EMBL" id="SEM19623.1"/>
    </source>
</evidence>
<dbReference type="GO" id="GO:0003700">
    <property type="term" value="F:DNA-binding transcription factor activity"/>
    <property type="evidence" value="ECO:0007669"/>
    <property type="project" value="InterPro"/>
</dbReference>
<dbReference type="PROSITE" id="PS50949">
    <property type="entry name" value="HTH_GNTR"/>
    <property type="match status" value="1"/>
</dbReference>
<dbReference type="SUPFAM" id="SSF46785">
    <property type="entry name" value="Winged helix' DNA-binding domain"/>
    <property type="match status" value="1"/>
</dbReference>
<name>A0A1H7WDN2_9GAMM</name>
<dbReference type="InterPro" id="IPR011711">
    <property type="entry name" value="GntR_C"/>
</dbReference>
<dbReference type="SUPFAM" id="SSF48008">
    <property type="entry name" value="GntR ligand-binding domain-like"/>
    <property type="match status" value="1"/>
</dbReference>
<sequence length="240" mass="27150">MISDTSKTSPKLTDTLAEDLVYDRIVDALIDKRLRPGERLNEAKLASAFGTPRSRVRRALNRLTAERLVRFEMHRGAFVSLPSIKEAYDVFETRLHIEAAVARIACERIDEIGIATLRRHLREEHEAFDEHLPSVNRISGDFHLLLAELTGNEELTAIVQPIIRRFCIIQSLYEGRSGVLCLVHEHQTLVDLIAARDAEAAVETMMAHCRHIFYSLDLSEKRLSDANIYDVGVDDSDTSS</sequence>
<dbReference type="SMART" id="SM00895">
    <property type="entry name" value="FCD"/>
    <property type="match status" value="1"/>
</dbReference>
<dbReference type="Pfam" id="PF07729">
    <property type="entry name" value="FCD"/>
    <property type="match status" value="1"/>
</dbReference>
<keyword evidence="1" id="KW-0805">Transcription regulation</keyword>
<keyword evidence="6" id="KW-1185">Reference proteome</keyword>
<dbReference type="InterPro" id="IPR036388">
    <property type="entry name" value="WH-like_DNA-bd_sf"/>
</dbReference>
<dbReference type="InterPro" id="IPR008920">
    <property type="entry name" value="TF_FadR/GntR_C"/>
</dbReference>
<dbReference type="Proteomes" id="UP000198807">
    <property type="component" value="Unassembled WGS sequence"/>
</dbReference>
<gene>
    <name evidence="5" type="ORF">SAMN04488129_1324</name>
</gene>
<evidence type="ECO:0000256" key="3">
    <source>
        <dbReference type="ARBA" id="ARBA00023163"/>
    </source>
</evidence>
<feature type="domain" description="HTH gntR-type" evidence="4">
    <location>
        <begin position="15"/>
        <end position="82"/>
    </location>
</feature>
<evidence type="ECO:0000313" key="6">
    <source>
        <dbReference type="Proteomes" id="UP000198807"/>
    </source>
</evidence>
<evidence type="ECO:0000256" key="1">
    <source>
        <dbReference type="ARBA" id="ARBA00023015"/>
    </source>
</evidence>
<keyword evidence="3" id="KW-0804">Transcription</keyword>
<organism evidence="5 6">
    <name type="scientific">Halomonas daqiaonensis</name>
    <dbReference type="NCBI Taxonomy" id="650850"/>
    <lineage>
        <taxon>Bacteria</taxon>
        <taxon>Pseudomonadati</taxon>
        <taxon>Pseudomonadota</taxon>
        <taxon>Gammaproteobacteria</taxon>
        <taxon>Oceanospirillales</taxon>
        <taxon>Halomonadaceae</taxon>
        <taxon>Halomonas</taxon>
    </lineage>
</organism>
<reference evidence="6" key="1">
    <citation type="submission" date="2016-10" db="EMBL/GenBank/DDBJ databases">
        <authorList>
            <person name="Varghese N."/>
            <person name="Submissions S."/>
        </authorList>
    </citation>
    <scope>NUCLEOTIDE SEQUENCE [LARGE SCALE GENOMIC DNA]</scope>
    <source>
        <strain evidence="6">CGMCC 1.9150</strain>
    </source>
</reference>
<dbReference type="PANTHER" id="PTHR43537">
    <property type="entry name" value="TRANSCRIPTIONAL REGULATOR, GNTR FAMILY"/>
    <property type="match status" value="1"/>
</dbReference>
<proteinExistence type="predicted"/>
<dbReference type="AlphaFoldDB" id="A0A1H7WDN2"/>
<protein>
    <submittedName>
        <fullName evidence="5">DNA-binding transcriptional regulator, GntR family</fullName>
    </submittedName>
</protein>
<dbReference type="EMBL" id="FOBC01000032">
    <property type="protein sequence ID" value="SEM19623.1"/>
    <property type="molecule type" value="Genomic_DNA"/>
</dbReference>
<dbReference type="InterPro" id="IPR036390">
    <property type="entry name" value="WH_DNA-bd_sf"/>
</dbReference>
<dbReference type="RefSeq" id="WP_089715889.1">
    <property type="nucleotide sequence ID" value="NZ_FOBC01000032.1"/>
</dbReference>
<dbReference type="CDD" id="cd07377">
    <property type="entry name" value="WHTH_GntR"/>
    <property type="match status" value="1"/>
</dbReference>
<dbReference type="PANTHER" id="PTHR43537:SF53">
    <property type="entry name" value="HTH-TYPE TRANSCRIPTIONAL REPRESSOR NANR"/>
    <property type="match status" value="1"/>
</dbReference>
<keyword evidence="2 5" id="KW-0238">DNA-binding</keyword>
<dbReference type="GO" id="GO:0003677">
    <property type="term" value="F:DNA binding"/>
    <property type="evidence" value="ECO:0007669"/>
    <property type="project" value="UniProtKB-KW"/>
</dbReference>
<dbReference type="Pfam" id="PF00392">
    <property type="entry name" value="GntR"/>
    <property type="match status" value="1"/>
</dbReference>
<dbReference type="OrthoDB" id="5243844at2"/>
<evidence type="ECO:0000256" key="2">
    <source>
        <dbReference type="ARBA" id="ARBA00023125"/>
    </source>
</evidence>
<dbReference type="STRING" id="650850.SAMN04488129_1324"/>
<dbReference type="Gene3D" id="1.10.10.10">
    <property type="entry name" value="Winged helix-like DNA-binding domain superfamily/Winged helix DNA-binding domain"/>
    <property type="match status" value="1"/>
</dbReference>
<evidence type="ECO:0000259" key="4">
    <source>
        <dbReference type="PROSITE" id="PS50949"/>
    </source>
</evidence>
<dbReference type="InterPro" id="IPR000524">
    <property type="entry name" value="Tscrpt_reg_HTH_GntR"/>
</dbReference>